<protein>
    <submittedName>
        <fullName evidence="1">Uncharacterized protein</fullName>
    </submittedName>
</protein>
<gene>
    <name evidence="1" type="ORF">THRCLA_21941</name>
</gene>
<comment type="caution">
    <text evidence="1">The sequence shown here is derived from an EMBL/GenBank/DDBJ whole genome shotgun (WGS) entry which is preliminary data.</text>
</comment>
<reference evidence="1 2" key="1">
    <citation type="journal article" date="2014" name="Genome Biol. Evol.">
        <title>The secreted proteins of Achlya hypogyna and Thraustotheca clavata identify the ancestral oomycete secretome and reveal gene acquisitions by horizontal gene transfer.</title>
        <authorList>
            <person name="Misner I."/>
            <person name="Blouin N."/>
            <person name="Leonard G."/>
            <person name="Richards T.A."/>
            <person name="Lane C.E."/>
        </authorList>
    </citation>
    <scope>NUCLEOTIDE SEQUENCE [LARGE SCALE GENOMIC DNA]</scope>
    <source>
        <strain evidence="1 2">ATCC 34112</strain>
    </source>
</reference>
<organism evidence="1 2">
    <name type="scientific">Thraustotheca clavata</name>
    <dbReference type="NCBI Taxonomy" id="74557"/>
    <lineage>
        <taxon>Eukaryota</taxon>
        <taxon>Sar</taxon>
        <taxon>Stramenopiles</taxon>
        <taxon>Oomycota</taxon>
        <taxon>Saprolegniomycetes</taxon>
        <taxon>Saprolegniales</taxon>
        <taxon>Achlyaceae</taxon>
        <taxon>Thraustotheca</taxon>
    </lineage>
</organism>
<keyword evidence="2" id="KW-1185">Reference proteome</keyword>
<sequence>MTDNLDECLLALLPSSEEEVLDAEAMGEFMDNLLLDEQPQLSNNHPHIRKRQKDELEYLRVHVTELTNHLELLKALRTV</sequence>
<evidence type="ECO:0000313" key="1">
    <source>
        <dbReference type="EMBL" id="OQR97399.1"/>
    </source>
</evidence>
<accession>A0A1V9ZHD3</accession>
<proteinExistence type="predicted"/>
<dbReference type="EMBL" id="JNBS01001915">
    <property type="protein sequence ID" value="OQR97399.1"/>
    <property type="molecule type" value="Genomic_DNA"/>
</dbReference>
<name>A0A1V9ZHD3_9STRA</name>
<dbReference type="Proteomes" id="UP000243217">
    <property type="component" value="Unassembled WGS sequence"/>
</dbReference>
<evidence type="ECO:0000313" key="2">
    <source>
        <dbReference type="Proteomes" id="UP000243217"/>
    </source>
</evidence>
<dbReference type="AlphaFoldDB" id="A0A1V9ZHD3"/>